<dbReference type="EMBL" id="CAKKNE010000002">
    <property type="protein sequence ID" value="CAH0368599.1"/>
    <property type="molecule type" value="Genomic_DNA"/>
</dbReference>
<dbReference type="Pfam" id="PF20392">
    <property type="entry name" value="DUF6687"/>
    <property type="match status" value="1"/>
</dbReference>
<protein>
    <submittedName>
        <fullName evidence="1">Uncharacterized protein</fullName>
    </submittedName>
</protein>
<organism evidence="1 2">
    <name type="scientific">Pelagomonas calceolata</name>
    <dbReference type="NCBI Taxonomy" id="35677"/>
    <lineage>
        <taxon>Eukaryota</taxon>
        <taxon>Sar</taxon>
        <taxon>Stramenopiles</taxon>
        <taxon>Ochrophyta</taxon>
        <taxon>Pelagophyceae</taxon>
        <taxon>Pelagomonadales</taxon>
        <taxon>Pelagomonadaceae</taxon>
        <taxon>Pelagomonas</taxon>
    </lineage>
</organism>
<dbReference type="Proteomes" id="UP000789595">
    <property type="component" value="Unassembled WGS sequence"/>
</dbReference>
<dbReference type="InterPro" id="IPR046509">
    <property type="entry name" value="DUF6687"/>
</dbReference>
<accession>A0A8J2SLD9</accession>
<comment type="caution">
    <text evidence="1">The sequence shown here is derived from an EMBL/GenBank/DDBJ whole genome shotgun (WGS) entry which is preliminary data.</text>
</comment>
<name>A0A8J2SLD9_9STRA</name>
<keyword evidence="2" id="KW-1185">Reference proteome</keyword>
<evidence type="ECO:0000313" key="1">
    <source>
        <dbReference type="EMBL" id="CAH0368599.1"/>
    </source>
</evidence>
<proteinExistence type="predicted"/>
<reference evidence="1" key="1">
    <citation type="submission" date="2021-11" db="EMBL/GenBank/DDBJ databases">
        <authorList>
            <consortium name="Genoscope - CEA"/>
            <person name="William W."/>
        </authorList>
    </citation>
    <scope>NUCLEOTIDE SEQUENCE</scope>
</reference>
<gene>
    <name evidence="1" type="ORF">PECAL_2P16700</name>
</gene>
<sequence length="329" mass="35684">MILLTALLLARLEAYTPQQNRKHITALQAKRPFVHVPYGQDAPSDVKTLACDGRVPKATLDLSHWTDNTTPQDLYADTSTEIALNLARSSEYGEYDTATVVNNHFDVDGVLSAWAATDPESALPHFQLLCDAAACGDFGEWPSDEGVKLCYAVAELEDPSADDGGYASALKKLPDVVQNLAEYEHLWGPGFASVCDDYDDMAEGFGEVSEGAGDIALVMEPPGRRARSPAVDRQLREAGITPTRLLRASFFCGAWMYEYELVGHGWVKRLRDRRLAPPINVDAVVSALGKPWAPGGRAGLCKACRTAEAVPHEPQAMLELLLEADLGAS</sequence>
<dbReference type="AlphaFoldDB" id="A0A8J2SLD9"/>
<evidence type="ECO:0000313" key="2">
    <source>
        <dbReference type="Proteomes" id="UP000789595"/>
    </source>
</evidence>
<dbReference type="OrthoDB" id="26679at2759"/>